<dbReference type="GO" id="GO:0009279">
    <property type="term" value="C:cell outer membrane"/>
    <property type="evidence" value="ECO:0007669"/>
    <property type="project" value="UniProtKB-SubCell"/>
</dbReference>
<feature type="domain" description="OmpA-like" evidence="7">
    <location>
        <begin position="186"/>
        <end position="303"/>
    </location>
</feature>
<accession>A0A5J5GBC3</accession>
<evidence type="ECO:0000256" key="4">
    <source>
        <dbReference type="PROSITE-ProRule" id="PRU00473"/>
    </source>
</evidence>
<evidence type="ECO:0000256" key="3">
    <source>
        <dbReference type="ARBA" id="ARBA00023237"/>
    </source>
</evidence>
<evidence type="ECO:0000256" key="5">
    <source>
        <dbReference type="SAM" id="MobiDB-lite"/>
    </source>
</evidence>
<dbReference type="InterPro" id="IPR050330">
    <property type="entry name" value="Bact_OuterMem_StrucFunc"/>
</dbReference>
<keyword evidence="9" id="KW-1185">Reference proteome</keyword>
<evidence type="ECO:0000256" key="1">
    <source>
        <dbReference type="ARBA" id="ARBA00004442"/>
    </source>
</evidence>
<dbReference type="EMBL" id="VYQE01000007">
    <property type="protein sequence ID" value="KAA9005301.1"/>
    <property type="molecule type" value="Genomic_DNA"/>
</dbReference>
<sequence length="303" mass="32057">MQMKPILLTAALLVAAPALAQSPQSYPDGKGGEVTLPLGDLSFADEVTGYEMGEPSPIESARDPAAGLGPPDYAELGDDRAHITLGCEGRVTYRFTDNALIDIEGPDLHVFEVGEDVEGTLVEISQDGERWIPLGTIEGGRADVDIAEADGVEPGESFSLVRLIDDGVLCQNRWPGADIDAVAAIGSAERLVLDGAVLFAFDSADLTEAARTSLRDLVAPLGERDIGAIRVVGHTDAQGSEAYNRDLSQERAEAVQDWLRTEASLDTPVTARGAGEAEPVATNDTEEGRSRNRRVEIIVVPAG</sequence>
<keyword evidence="3" id="KW-0998">Cell outer membrane</keyword>
<dbReference type="PANTHER" id="PTHR30329:SF21">
    <property type="entry name" value="LIPOPROTEIN YIAD-RELATED"/>
    <property type="match status" value="1"/>
</dbReference>
<dbReference type="Proteomes" id="UP000326554">
    <property type="component" value="Unassembled WGS sequence"/>
</dbReference>
<feature type="signal peptide" evidence="6">
    <location>
        <begin position="1"/>
        <end position="20"/>
    </location>
</feature>
<evidence type="ECO:0000313" key="9">
    <source>
        <dbReference type="Proteomes" id="UP000326554"/>
    </source>
</evidence>
<protein>
    <submittedName>
        <fullName evidence="8">OmpA family protein</fullName>
    </submittedName>
</protein>
<comment type="subcellular location">
    <subcellularLocation>
        <location evidence="1">Cell outer membrane</location>
    </subcellularLocation>
</comment>
<dbReference type="SUPFAM" id="SSF103088">
    <property type="entry name" value="OmpA-like"/>
    <property type="match status" value="1"/>
</dbReference>
<dbReference type="Pfam" id="PF00691">
    <property type="entry name" value="OmpA"/>
    <property type="match status" value="1"/>
</dbReference>
<dbReference type="CDD" id="cd07185">
    <property type="entry name" value="OmpA_C-like"/>
    <property type="match status" value="1"/>
</dbReference>
<dbReference type="PANTHER" id="PTHR30329">
    <property type="entry name" value="STATOR ELEMENT OF FLAGELLAR MOTOR COMPLEX"/>
    <property type="match status" value="1"/>
</dbReference>
<dbReference type="AlphaFoldDB" id="A0A5J5GBC3"/>
<name>A0A5J5GBC3_9RHOB</name>
<evidence type="ECO:0000313" key="8">
    <source>
        <dbReference type="EMBL" id="KAA9005301.1"/>
    </source>
</evidence>
<keyword evidence="6" id="KW-0732">Signal</keyword>
<feature type="region of interest" description="Disordered" evidence="5">
    <location>
        <begin position="267"/>
        <end position="292"/>
    </location>
</feature>
<dbReference type="InterPro" id="IPR006665">
    <property type="entry name" value="OmpA-like"/>
</dbReference>
<evidence type="ECO:0000256" key="6">
    <source>
        <dbReference type="SAM" id="SignalP"/>
    </source>
</evidence>
<reference evidence="8 9" key="1">
    <citation type="submission" date="2019-09" db="EMBL/GenBank/DDBJ databases">
        <authorList>
            <person name="Park J.-S."/>
            <person name="Choi H.-J."/>
        </authorList>
    </citation>
    <scope>NUCLEOTIDE SEQUENCE [LARGE SCALE GENOMIC DNA]</scope>
    <source>
        <strain evidence="8 9">176SS1-4</strain>
    </source>
</reference>
<comment type="caution">
    <text evidence="8">The sequence shown here is derived from an EMBL/GenBank/DDBJ whole genome shotgun (WGS) entry which is preliminary data.</text>
</comment>
<dbReference type="Gene3D" id="3.30.1330.60">
    <property type="entry name" value="OmpA-like domain"/>
    <property type="match status" value="1"/>
</dbReference>
<dbReference type="PROSITE" id="PS51123">
    <property type="entry name" value="OMPA_2"/>
    <property type="match status" value="1"/>
</dbReference>
<organism evidence="8 9">
    <name type="scientific">Histidinibacterium aquaticum</name>
    <dbReference type="NCBI Taxonomy" id="2613962"/>
    <lineage>
        <taxon>Bacteria</taxon>
        <taxon>Pseudomonadati</taxon>
        <taxon>Pseudomonadota</taxon>
        <taxon>Alphaproteobacteria</taxon>
        <taxon>Rhodobacterales</taxon>
        <taxon>Paracoccaceae</taxon>
        <taxon>Histidinibacterium</taxon>
    </lineage>
</organism>
<keyword evidence="2 4" id="KW-0472">Membrane</keyword>
<evidence type="ECO:0000259" key="7">
    <source>
        <dbReference type="PROSITE" id="PS51123"/>
    </source>
</evidence>
<dbReference type="InterPro" id="IPR036737">
    <property type="entry name" value="OmpA-like_sf"/>
</dbReference>
<feature type="chain" id="PRO_5023881773" evidence="6">
    <location>
        <begin position="21"/>
        <end position="303"/>
    </location>
</feature>
<evidence type="ECO:0000256" key="2">
    <source>
        <dbReference type="ARBA" id="ARBA00023136"/>
    </source>
</evidence>
<proteinExistence type="predicted"/>
<dbReference type="InterPro" id="IPR006664">
    <property type="entry name" value="OMP_bac"/>
</dbReference>
<gene>
    <name evidence="8" type="ORF">F3S47_18545</name>
</gene>
<dbReference type="PRINTS" id="PR01021">
    <property type="entry name" value="OMPADOMAIN"/>
</dbReference>